<gene>
    <name evidence="2" type="ORF">FVEG_13936</name>
</gene>
<protein>
    <submittedName>
        <fullName evidence="2">Uncharacterized protein</fullName>
    </submittedName>
</protein>
<evidence type="ECO:0000256" key="1">
    <source>
        <dbReference type="SAM" id="MobiDB-lite"/>
    </source>
</evidence>
<feature type="compositionally biased region" description="Basic and acidic residues" evidence="1">
    <location>
        <begin position="16"/>
        <end position="37"/>
    </location>
</feature>
<dbReference type="VEuPathDB" id="FungiDB:FVEG_13936"/>
<dbReference type="KEGG" id="fvr:FVEG_13936"/>
<dbReference type="RefSeq" id="XP_018762359.1">
    <property type="nucleotide sequence ID" value="XM_018903278.1"/>
</dbReference>
<evidence type="ECO:0000313" key="3">
    <source>
        <dbReference type="Proteomes" id="UP000009096"/>
    </source>
</evidence>
<dbReference type="GeneID" id="30071236"/>
<evidence type="ECO:0000313" key="2">
    <source>
        <dbReference type="EMBL" id="KYG13675.1"/>
    </source>
</evidence>
<dbReference type="EMBL" id="DS486009">
    <property type="protein sequence ID" value="KYG13675.1"/>
    <property type="molecule type" value="Genomic_DNA"/>
</dbReference>
<accession>A0A139YBZ1</accession>
<reference evidence="2 3" key="1">
    <citation type="journal article" date="2010" name="Nature">
        <title>Comparative genomics reveals mobile pathogenicity chromosomes in Fusarium.</title>
        <authorList>
            <person name="Ma L.J."/>
            <person name="van der Does H.C."/>
            <person name="Borkovich K.A."/>
            <person name="Coleman J.J."/>
            <person name="Daboussi M.J."/>
            <person name="Di Pietro A."/>
            <person name="Dufresne M."/>
            <person name="Freitag M."/>
            <person name="Grabherr M."/>
            <person name="Henrissat B."/>
            <person name="Houterman P.M."/>
            <person name="Kang S."/>
            <person name="Shim W.B."/>
            <person name="Woloshuk C."/>
            <person name="Xie X."/>
            <person name="Xu J.R."/>
            <person name="Antoniw J."/>
            <person name="Baker S.E."/>
            <person name="Bluhm B.H."/>
            <person name="Breakspear A."/>
            <person name="Brown D.W."/>
            <person name="Butchko R.A."/>
            <person name="Chapman S."/>
            <person name="Coulson R."/>
            <person name="Coutinho P.M."/>
            <person name="Danchin E.G."/>
            <person name="Diener A."/>
            <person name="Gale L.R."/>
            <person name="Gardiner D.M."/>
            <person name="Goff S."/>
            <person name="Hammond-Kosack K.E."/>
            <person name="Hilburn K."/>
            <person name="Hua-Van A."/>
            <person name="Jonkers W."/>
            <person name="Kazan K."/>
            <person name="Kodira C.D."/>
            <person name="Koehrsen M."/>
            <person name="Kumar L."/>
            <person name="Lee Y.H."/>
            <person name="Li L."/>
            <person name="Manners J.M."/>
            <person name="Miranda-Saavedra D."/>
            <person name="Mukherjee M."/>
            <person name="Park G."/>
            <person name="Park J."/>
            <person name="Park S.Y."/>
            <person name="Proctor R.H."/>
            <person name="Regev A."/>
            <person name="Ruiz-Roldan M.C."/>
            <person name="Sain D."/>
            <person name="Sakthikumar S."/>
            <person name="Sykes S."/>
            <person name="Schwartz D.C."/>
            <person name="Turgeon B.G."/>
            <person name="Wapinski I."/>
            <person name="Yoder O."/>
            <person name="Young S."/>
            <person name="Zeng Q."/>
            <person name="Zhou S."/>
            <person name="Galagan J."/>
            <person name="Cuomo C.A."/>
            <person name="Kistler H.C."/>
            <person name="Rep M."/>
        </authorList>
    </citation>
    <scope>NUCLEOTIDE SEQUENCE [LARGE SCALE GENOMIC DNA]</scope>
    <source>
        <strain evidence="3">M3125 / FGSC 7600</strain>
    </source>
</reference>
<name>A0A139YBZ1_GIBM7</name>
<keyword evidence="3" id="KW-1185">Reference proteome</keyword>
<feature type="region of interest" description="Disordered" evidence="1">
    <location>
        <begin position="1"/>
        <end position="37"/>
    </location>
</feature>
<sequence length="37" mass="4274">MPRQSGRCTGDIDDLDPMKHAYARGDDPMIFRDHAKR</sequence>
<proteinExistence type="predicted"/>
<organism evidence="2 3">
    <name type="scientific">Gibberella moniliformis (strain M3125 / FGSC 7600)</name>
    <name type="common">Maize ear and stalk rot fungus</name>
    <name type="synonym">Fusarium verticillioides</name>
    <dbReference type="NCBI Taxonomy" id="334819"/>
    <lineage>
        <taxon>Eukaryota</taxon>
        <taxon>Fungi</taxon>
        <taxon>Dikarya</taxon>
        <taxon>Ascomycota</taxon>
        <taxon>Pezizomycotina</taxon>
        <taxon>Sordariomycetes</taxon>
        <taxon>Hypocreomycetidae</taxon>
        <taxon>Hypocreales</taxon>
        <taxon>Nectriaceae</taxon>
        <taxon>Fusarium</taxon>
        <taxon>Fusarium fujikuroi species complex</taxon>
    </lineage>
</organism>
<dbReference type="AlphaFoldDB" id="A0A139YBZ1"/>
<dbReference type="Proteomes" id="UP000009096">
    <property type="component" value="Chromosome 8"/>
</dbReference>